<dbReference type="OrthoDB" id="9812023at2"/>
<protein>
    <submittedName>
        <fullName evidence="1">Transcriptional regulator, CopG family</fullName>
    </submittedName>
</protein>
<reference evidence="1 2" key="1">
    <citation type="submission" date="2018-03" db="EMBL/GenBank/DDBJ databases">
        <title>Phenotypic and genomic properties of Cyclonatronum proteinivorum gen. nov., sp. nov., a haloalkaliphilic bacteroidete from soda lakes possessing Na+-translocating rhodopsin.</title>
        <authorList>
            <person name="Toshchakov S.V."/>
            <person name="Korzhenkov A."/>
            <person name="Samarov N.I."/>
            <person name="Kublanov I.V."/>
            <person name="Muntyan M.S."/>
            <person name="Sorokin D.Y."/>
        </authorList>
    </citation>
    <scope>NUCLEOTIDE SEQUENCE [LARGE SCALE GENOMIC DNA]</scope>
    <source>
        <strain evidence="1 2">Omega</strain>
    </source>
</reference>
<dbReference type="InterPro" id="IPR046257">
    <property type="entry name" value="DUF6290"/>
</dbReference>
<dbReference type="KEGG" id="cprv:CYPRO_0126"/>
<keyword evidence="2" id="KW-1185">Reference proteome</keyword>
<dbReference type="RefSeq" id="WP_114982656.1">
    <property type="nucleotide sequence ID" value="NZ_CP027806.1"/>
</dbReference>
<dbReference type="Gene3D" id="1.10.1220.10">
    <property type="entry name" value="Met repressor-like"/>
    <property type="match status" value="1"/>
</dbReference>
<dbReference type="AlphaFoldDB" id="A0A345UG12"/>
<dbReference type="EMBL" id="CP027806">
    <property type="protein sequence ID" value="AXI99413.1"/>
    <property type="molecule type" value="Genomic_DNA"/>
</dbReference>
<name>A0A345UG12_9BACT</name>
<organism evidence="1 2">
    <name type="scientific">Cyclonatronum proteinivorum</name>
    <dbReference type="NCBI Taxonomy" id="1457365"/>
    <lineage>
        <taxon>Bacteria</taxon>
        <taxon>Pseudomonadati</taxon>
        <taxon>Balneolota</taxon>
        <taxon>Balneolia</taxon>
        <taxon>Balneolales</taxon>
        <taxon>Cyclonatronaceae</taxon>
        <taxon>Cyclonatronum</taxon>
    </lineage>
</organism>
<dbReference type="GO" id="GO:0006355">
    <property type="term" value="P:regulation of DNA-templated transcription"/>
    <property type="evidence" value="ECO:0007669"/>
    <property type="project" value="InterPro"/>
</dbReference>
<proteinExistence type="predicted"/>
<sequence length="72" mass="8541">MSITIRLDSVLKKRLHKLAKQTGRTKSSFVRQALEEKLDDLEDLYVAERRLEQPESKNWSLEQLERRDDLEG</sequence>
<dbReference type="SUPFAM" id="SSF47598">
    <property type="entry name" value="Ribbon-helix-helix"/>
    <property type="match status" value="1"/>
</dbReference>
<gene>
    <name evidence="1" type="ORF">CYPRO_0126</name>
</gene>
<dbReference type="Proteomes" id="UP000254808">
    <property type="component" value="Chromosome"/>
</dbReference>
<accession>A0A345UG12</accession>
<dbReference type="InterPro" id="IPR010985">
    <property type="entry name" value="Ribbon_hlx_hlx"/>
</dbReference>
<evidence type="ECO:0000313" key="2">
    <source>
        <dbReference type="Proteomes" id="UP000254808"/>
    </source>
</evidence>
<dbReference type="Pfam" id="PF19807">
    <property type="entry name" value="DUF6290"/>
    <property type="match status" value="1"/>
</dbReference>
<evidence type="ECO:0000313" key="1">
    <source>
        <dbReference type="EMBL" id="AXI99413.1"/>
    </source>
</evidence>
<dbReference type="InterPro" id="IPR013321">
    <property type="entry name" value="Arc_rbn_hlx_hlx"/>
</dbReference>